<protein>
    <submittedName>
        <fullName evidence="2">Uncharacterized protein</fullName>
    </submittedName>
</protein>
<keyword evidence="3" id="KW-1185">Reference proteome</keyword>
<reference evidence="2" key="1">
    <citation type="submission" date="2021-03" db="EMBL/GenBank/DDBJ databases">
        <title>Draft genome sequence of rust myrtle Austropuccinia psidii MF-1, a brazilian biotype.</title>
        <authorList>
            <person name="Quecine M.C."/>
            <person name="Pachon D.M.R."/>
            <person name="Bonatelli M.L."/>
            <person name="Correr F.H."/>
            <person name="Franceschini L.M."/>
            <person name="Leite T.F."/>
            <person name="Margarido G.R.A."/>
            <person name="Almeida C.A."/>
            <person name="Ferrarezi J.A."/>
            <person name="Labate C.A."/>
        </authorList>
    </citation>
    <scope>NUCLEOTIDE SEQUENCE</scope>
    <source>
        <strain evidence="2">MF-1</strain>
    </source>
</reference>
<evidence type="ECO:0000313" key="2">
    <source>
        <dbReference type="EMBL" id="MBW0471142.1"/>
    </source>
</evidence>
<evidence type="ECO:0000256" key="1">
    <source>
        <dbReference type="SAM" id="MobiDB-lite"/>
    </source>
</evidence>
<organism evidence="2 3">
    <name type="scientific">Austropuccinia psidii MF-1</name>
    <dbReference type="NCBI Taxonomy" id="1389203"/>
    <lineage>
        <taxon>Eukaryota</taxon>
        <taxon>Fungi</taxon>
        <taxon>Dikarya</taxon>
        <taxon>Basidiomycota</taxon>
        <taxon>Pucciniomycotina</taxon>
        <taxon>Pucciniomycetes</taxon>
        <taxon>Pucciniales</taxon>
        <taxon>Sphaerophragmiaceae</taxon>
        <taxon>Austropuccinia</taxon>
    </lineage>
</organism>
<accession>A0A9Q3BTH3</accession>
<dbReference type="Proteomes" id="UP000765509">
    <property type="component" value="Unassembled WGS sequence"/>
</dbReference>
<dbReference type="AlphaFoldDB" id="A0A9Q3BTH3"/>
<feature type="region of interest" description="Disordered" evidence="1">
    <location>
        <begin position="1"/>
        <end position="92"/>
    </location>
</feature>
<name>A0A9Q3BTH3_9BASI</name>
<evidence type="ECO:0000313" key="3">
    <source>
        <dbReference type="Proteomes" id="UP000765509"/>
    </source>
</evidence>
<gene>
    <name evidence="2" type="ORF">O181_010857</name>
</gene>
<comment type="caution">
    <text evidence="2">The sequence shown here is derived from an EMBL/GenBank/DDBJ whole genome shotgun (WGS) entry which is preliminary data.</text>
</comment>
<dbReference type="EMBL" id="AVOT02002675">
    <property type="protein sequence ID" value="MBW0471142.1"/>
    <property type="molecule type" value="Genomic_DNA"/>
</dbReference>
<feature type="compositionally biased region" description="Basic and acidic residues" evidence="1">
    <location>
        <begin position="22"/>
        <end position="35"/>
    </location>
</feature>
<sequence length="92" mass="9680">MGATLRPIDHSATTWPGPLERVQNHQEPDLPKVEGEVLGSDLTPRGPGSSLTSPSHPPAIRLQSHIITSTPRAFQPTSLPPASPSSSTARTA</sequence>
<proteinExistence type="predicted"/>